<reference evidence="2 3" key="1">
    <citation type="journal article" date="2020" name="bioRxiv">
        <title>Whole genome comparisons of ergot fungi reveals the divergence and evolution of species within the genus Claviceps are the result of varying mechanisms driving genome evolution and host range expansion.</title>
        <authorList>
            <person name="Wyka S.A."/>
            <person name="Mondo S.J."/>
            <person name="Liu M."/>
            <person name="Dettman J."/>
            <person name="Nalam V."/>
            <person name="Broders K.D."/>
        </authorList>
    </citation>
    <scope>NUCLEOTIDE SEQUENCE [LARGE SCALE GENOMIC DNA]</scope>
    <source>
        <strain evidence="2 3">Clav52</strain>
    </source>
</reference>
<organism evidence="2 3">
    <name type="scientific">Claviceps aff. purpurea</name>
    <dbReference type="NCBI Taxonomy" id="1967640"/>
    <lineage>
        <taxon>Eukaryota</taxon>
        <taxon>Fungi</taxon>
        <taxon>Dikarya</taxon>
        <taxon>Ascomycota</taxon>
        <taxon>Pezizomycotina</taxon>
        <taxon>Sordariomycetes</taxon>
        <taxon>Hypocreomycetidae</taxon>
        <taxon>Hypocreales</taxon>
        <taxon>Clavicipitaceae</taxon>
        <taxon>Claviceps</taxon>
    </lineage>
</organism>
<evidence type="ECO:0000313" key="2">
    <source>
        <dbReference type="EMBL" id="KAG6295268.1"/>
    </source>
</evidence>
<keyword evidence="3" id="KW-1185">Reference proteome</keyword>
<evidence type="ECO:0000313" key="3">
    <source>
        <dbReference type="Proteomes" id="UP000707071"/>
    </source>
</evidence>
<feature type="compositionally biased region" description="Basic and acidic residues" evidence="1">
    <location>
        <begin position="88"/>
        <end position="123"/>
    </location>
</feature>
<feature type="compositionally biased region" description="Low complexity" evidence="1">
    <location>
        <begin position="340"/>
        <end position="355"/>
    </location>
</feature>
<feature type="compositionally biased region" description="Basic residues" evidence="1">
    <location>
        <begin position="416"/>
        <end position="432"/>
    </location>
</feature>
<gene>
    <name evidence="2" type="ORF">E4U09_002231</name>
</gene>
<proteinExistence type="predicted"/>
<feature type="compositionally biased region" description="Basic residues" evidence="1">
    <location>
        <begin position="356"/>
        <end position="376"/>
    </location>
</feature>
<comment type="caution">
    <text evidence="2">The sequence shown here is derived from an EMBL/GenBank/DDBJ whole genome shotgun (WGS) entry which is preliminary data.</text>
</comment>
<feature type="compositionally biased region" description="Polar residues" evidence="1">
    <location>
        <begin position="44"/>
        <end position="53"/>
    </location>
</feature>
<feature type="compositionally biased region" description="Basic and acidic residues" evidence="1">
    <location>
        <begin position="652"/>
        <end position="661"/>
    </location>
</feature>
<feature type="compositionally biased region" description="Basic and acidic residues" evidence="1">
    <location>
        <begin position="610"/>
        <end position="633"/>
    </location>
</feature>
<feature type="region of interest" description="Disordered" evidence="1">
    <location>
        <begin position="581"/>
        <end position="661"/>
    </location>
</feature>
<protein>
    <submittedName>
        <fullName evidence="2">Uncharacterized protein</fullName>
    </submittedName>
</protein>
<feature type="compositionally biased region" description="Gly residues" evidence="1">
    <location>
        <begin position="587"/>
        <end position="604"/>
    </location>
</feature>
<feature type="compositionally biased region" description="Low complexity" evidence="1">
    <location>
        <begin position="514"/>
        <end position="524"/>
    </location>
</feature>
<name>A0A9P7QI25_9HYPO</name>
<dbReference type="AlphaFoldDB" id="A0A9P7QI25"/>
<dbReference type="Proteomes" id="UP000707071">
    <property type="component" value="Unassembled WGS sequence"/>
</dbReference>
<feature type="compositionally biased region" description="Acidic residues" evidence="1">
    <location>
        <begin position="395"/>
        <end position="410"/>
    </location>
</feature>
<feature type="region of interest" description="Disordered" evidence="1">
    <location>
        <begin position="16"/>
        <end position="195"/>
    </location>
</feature>
<feature type="compositionally biased region" description="Basic and acidic residues" evidence="1">
    <location>
        <begin position="501"/>
        <end position="511"/>
    </location>
</feature>
<dbReference type="EMBL" id="SRRH01000198">
    <property type="protein sequence ID" value="KAG6295268.1"/>
    <property type="molecule type" value="Genomic_DNA"/>
</dbReference>
<accession>A0A9P7QI25</accession>
<sequence length="661" mass="71707">MTSGPKNLYRVAHVEDAAEESGDCIVGKPGTRKYATRATPVTPVPQSKANTSKSRSDKRPVAPTTPSASVDLVPEPQGAAEEDDALRDEDRPSGEDSDEVDARARDRAERRRERRLRDDEKEAQAAVVASTKDDTRAQRLHRPTTLKQSATQPIPTPSYRRGSTDEMPIYAFPQPIPSAPGPGFDPTSGSYFDGQQFRPVPMNMMWHPPRQVAVPFPSPSFPPYPIWNGYGAPPGGFMPPSSLPPPDGYAPGYFDGMPGPGPQPQLHQRFERPGPGMGYPRPLPSSYYGPGQGDYWADAPLAPSIKRRPISKAQPQPQPAEDSRKKMPPPDAVPSKASRPKTSLPSSSSSSTARPSSHHGHSKPRDSHRRSVHAASKRGDSPGMAEQDHDAYSPDGEEFDDDDDDDEVEYQDPAPKTRRGSTNHHHHRRQHQPQHEPEPRTTPSTRKHRPPPYDSHAPTPPPLCPSGLGPKHEKKYYDALAYQEKVNRRPSPFSQVPLTAEHLRKVGRRGEVPSSHSTRSSHNSRGGEESSHKRSSGTRTSRTQSGGGGGGGGEDFRIKISGGARLRVSGAEIDCGDNAEIVFAGPRGRGGGGGGGVGGGGGSSSGSARMVEDLRSRRGGSEREREREREKVLPRRQRGKSPGEWSTQGGGSRERSSRGSR</sequence>
<feature type="region of interest" description="Disordered" evidence="1">
    <location>
        <begin position="238"/>
        <end position="558"/>
    </location>
</feature>
<evidence type="ECO:0000256" key="1">
    <source>
        <dbReference type="SAM" id="MobiDB-lite"/>
    </source>
</evidence>